<evidence type="ECO:0000256" key="2">
    <source>
        <dbReference type="ARBA" id="ARBA00022692"/>
    </source>
</evidence>
<keyword evidence="3" id="KW-1133">Transmembrane helix</keyword>
<dbReference type="PANTHER" id="PTHR44755">
    <property type="entry name" value="NATRIURETIC PEPTIDE RECEPTOR 3-RELATED"/>
    <property type="match status" value="1"/>
</dbReference>
<protein>
    <submittedName>
        <fullName evidence="8">Guanylate cyclase 2G-like</fullName>
    </submittedName>
</protein>
<dbReference type="RefSeq" id="XP_006823425.1">
    <property type="nucleotide sequence ID" value="XM_006823362.1"/>
</dbReference>
<dbReference type="Pfam" id="PF01094">
    <property type="entry name" value="ANF_receptor"/>
    <property type="match status" value="1"/>
</dbReference>
<evidence type="ECO:0000313" key="8">
    <source>
        <dbReference type="RefSeq" id="XP_006823425.1"/>
    </source>
</evidence>
<reference evidence="8" key="1">
    <citation type="submission" date="2025-08" db="UniProtKB">
        <authorList>
            <consortium name="RefSeq"/>
        </authorList>
    </citation>
    <scope>IDENTIFICATION</scope>
    <source>
        <tissue evidence="8">Testes</tissue>
    </source>
</reference>
<feature type="signal peptide" evidence="5">
    <location>
        <begin position="1"/>
        <end position="20"/>
    </location>
</feature>
<evidence type="ECO:0000256" key="5">
    <source>
        <dbReference type="SAM" id="SignalP"/>
    </source>
</evidence>
<keyword evidence="5" id="KW-0732">Signal</keyword>
<gene>
    <name evidence="8" type="primary">LOC102805821</name>
</gene>
<dbReference type="InterPro" id="IPR028082">
    <property type="entry name" value="Peripla_BP_I"/>
</dbReference>
<dbReference type="PANTHER" id="PTHR44755:SF8">
    <property type="entry name" value="RECEPTOR LIGAND BINDING REGION DOMAIN-CONTAINING PROTEIN"/>
    <property type="match status" value="1"/>
</dbReference>
<accession>A0ABM0MTT4</accession>
<proteinExistence type="predicted"/>
<dbReference type="SUPFAM" id="SSF53822">
    <property type="entry name" value="Periplasmic binding protein-like I"/>
    <property type="match status" value="1"/>
</dbReference>
<evidence type="ECO:0000256" key="1">
    <source>
        <dbReference type="ARBA" id="ARBA00004370"/>
    </source>
</evidence>
<evidence type="ECO:0000313" key="7">
    <source>
        <dbReference type="Proteomes" id="UP000694865"/>
    </source>
</evidence>
<keyword evidence="4" id="KW-0472">Membrane</keyword>
<keyword evidence="2" id="KW-0812">Transmembrane</keyword>
<comment type="subcellular location">
    <subcellularLocation>
        <location evidence="1">Membrane</location>
    </subcellularLocation>
</comment>
<sequence length="246" mass="27247">MTGLELLLLISLHAYTLVCCVDYNVLLSYPMTNPPGMLNGKEGIAAAYMIGFDDINADPNMLPGDRLTYEILETNCRLAPTLANIVDLVYPGNYTALIGPTCNEEAEPIASLSAHWDLPYMCAGCTDEMYSWKNYFGWPTMIRTLGDFKSVGDIAVEVFESFGWSRIGYIMESNVLFLAAVEGINITAEEHNFTVGRFESYTRQSSDEEMLQLMKTVSSYARTLSSNQIRAFAGSAFALAPIFQVV</sequence>
<feature type="domain" description="Receptor ligand binding region" evidence="6">
    <location>
        <begin position="52"/>
        <end position="222"/>
    </location>
</feature>
<dbReference type="InterPro" id="IPR052612">
    <property type="entry name" value="ANP_Clearance_Receptor"/>
</dbReference>
<dbReference type="Proteomes" id="UP000694865">
    <property type="component" value="Unplaced"/>
</dbReference>
<keyword evidence="7" id="KW-1185">Reference proteome</keyword>
<dbReference type="GeneID" id="102805821"/>
<feature type="chain" id="PRO_5047159386" evidence="5">
    <location>
        <begin position="21"/>
        <end position="246"/>
    </location>
</feature>
<organism evidence="7 8">
    <name type="scientific">Saccoglossus kowalevskii</name>
    <name type="common">Acorn worm</name>
    <dbReference type="NCBI Taxonomy" id="10224"/>
    <lineage>
        <taxon>Eukaryota</taxon>
        <taxon>Metazoa</taxon>
        <taxon>Hemichordata</taxon>
        <taxon>Enteropneusta</taxon>
        <taxon>Harrimaniidae</taxon>
        <taxon>Saccoglossus</taxon>
    </lineage>
</organism>
<name>A0ABM0MTT4_SACKO</name>
<dbReference type="InterPro" id="IPR001828">
    <property type="entry name" value="ANF_lig-bd_rcpt"/>
</dbReference>
<evidence type="ECO:0000259" key="6">
    <source>
        <dbReference type="Pfam" id="PF01094"/>
    </source>
</evidence>
<dbReference type="Gene3D" id="3.40.50.2300">
    <property type="match status" value="2"/>
</dbReference>
<evidence type="ECO:0000256" key="3">
    <source>
        <dbReference type="ARBA" id="ARBA00022989"/>
    </source>
</evidence>
<evidence type="ECO:0000256" key="4">
    <source>
        <dbReference type="ARBA" id="ARBA00023136"/>
    </source>
</evidence>